<proteinExistence type="predicted"/>
<reference evidence="2 3" key="1">
    <citation type="submission" date="2024-07" db="EMBL/GenBank/DDBJ databases">
        <title>Section-level genome sequencing and comparative genomics of Aspergillus sections Usti and Cavernicolus.</title>
        <authorList>
            <consortium name="Lawrence Berkeley National Laboratory"/>
            <person name="Nybo J.L."/>
            <person name="Vesth T.C."/>
            <person name="Theobald S."/>
            <person name="Frisvad J.C."/>
            <person name="Larsen T.O."/>
            <person name="Kjaerboelling I."/>
            <person name="Rothschild-Mancinelli K."/>
            <person name="Lyhne E.K."/>
            <person name="Kogle M.E."/>
            <person name="Barry K."/>
            <person name="Clum A."/>
            <person name="Na H."/>
            <person name="Ledsgaard L."/>
            <person name="Lin J."/>
            <person name="Lipzen A."/>
            <person name="Kuo A."/>
            <person name="Riley R."/>
            <person name="Mondo S."/>
            <person name="Labutti K."/>
            <person name="Haridas S."/>
            <person name="Pangalinan J."/>
            <person name="Salamov A.A."/>
            <person name="Simmons B.A."/>
            <person name="Magnuson J.K."/>
            <person name="Chen J."/>
            <person name="Drula E."/>
            <person name="Henrissat B."/>
            <person name="Wiebenga A."/>
            <person name="Lubbers R.J."/>
            <person name="Gomes A.C."/>
            <person name="Makela M.R."/>
            <person name="Stajich J."/>
            <person name="Grigoriev I.V."/>
            <person name="Mortensen U.H."/>
            <person name="De Vries R.P."/>
            <person name="Baker S.E."/>
            <person name="Andersen M.R."/>
        </authorList>
    </citation>
    <scope>NUCLEOTIDE SEQUENCE [LARGE SCALE GENOMIC DNA]</scope>
    <source>
        <strain evidence="2 3">CBS 123904</strain>
    </source>
</reference>
<dbReference type="EMBL" id="JBFXLU010000097">
    <property type="protein sequence ID" value="KAL2842726.1"/>
    <property type="molecule type" value="Genomic_DNA"/>
</dbReference>
<keyword evidence="1" id="KW-1133">Transmembrane helix</keyword>
<keyword evidence="1" id="KW-0472">Membrane</keyword>
<gene>
    <name evidence="2" type="ORF">BJY01DRAFT_248991</name>
</gene>
<dbReference type="PANTHER" id="PTHR35394:SF5">
    <property type="entry name" value="DUF3176 DOMAIN-CONTAINING PROTEIN"/>
    <property type="match status" value="1"/>
</dbReference>
<evidence type="ECO:0000313" key="2">
    <source>
        <dbReference type="EMBL" id="KAL2842726.1"/>
    </source>
</evidence>
<dbReference type="Proteomes" id="UP001610446">
    <property type="component" value="Unassembled WGS sequence"/>
</dbReference>
<keyword evidence="1" id="KW-0812">Transmembrane</keyword>
<evidence type="ECO:0000313" key="3">
    <source>
        <dbReference type="Proteomes" id="UP001610446"/>
    </source>
</evidence>
<accession>A0ABR4JSC1</accession>
<sequence>MDGGEQLQESAKCTVHIPSSNLTAWFVLSGDRIPRMKGFIVQAVMQSSQAAVYKNFTTTAIKYIAPRLSGNWWADGDPSSDTIGSAFHPPWGPELGMLLPNHTFTYGLATNVALSRFLSINFGGYFWRTENLQQGFNPETQALGLGDIVGCTDELAARLNCTMHNIAQAVSKSFRDSRYSLDPGDNGTEVAVDLVRVNATYVSVQWLWLALPVFVWAVDVVLLVGALWKIRRGKVPSWRNDPVPLLFLYSEERLETGQGSGVAFHRNDDFDDLNVRLYERTGRLTPDRK</sequence>
<feature type="transmembrane region" description="Helical" evidence="1">
    <location>
        <begin position="206"/>
        <end position="228"/>
    </location>
</feature>
<dbReference type="PANTHER" id="PTHR35394">
    <property type="entry name" value="DUF3176 DOMAIN-CONTAINING PROTEIN"/>
    <property type="match status" value="1"/>
</dbReference>
<comment type="caution">
    <text evidence="2">The sequence shown here is derived from an EMBL/GenBank/DDBJ whole genome shotgun (WGS) entry which is preliminary data.</text>
</comment>
<evidence type="ECO:0000256" key="1">
    <source>
        <dbReference type="SAM" id="Phobius"/>
    </source>
</evidence>
<name>A0ABR4JSC1_9EURO</name>
<keyword evidence="3" id="KW-1185">Reference proteome</keyword>
<organism evidence="2 3">
    <name type="scientific">Aspergillus pseudoustus</name>
    <dbReference type="NCBI Taxonomy" id="1810923"/>
    <lineage>
        <taxon>Eukaryota</taxon>
        <taxon>Fungi</taxon>
        <taxon>Dikarya</taxon>
        <taxon>Ascomycota</taxon>
        <taxon>Pezizomycotina</taxon>
        <taxon>Eurotiomycetes</taxon>
        <taxon>Eurotiomycetidae</taxon>
        <taxon>Eurotiales</taxon>
        <taxon>Aspergillaceae</taxon>
        <taxon>Aspergillus</taxon>
        <taxon>Aspergillus subgen. Nidulantes</taxon>
    </lineage>
</organism>
<protein>
    <submittedName>
        <fullName evidence="2">Uncharacterized protein</fullName>
    </submittedName>
</protein>